<keyword evidence="2 3" id="KW-0067">ATP-binding</keyword>
<organism evidence="6 7">
    <name type="scientific">Caloramator australicus RC3</name>
    <dbReference type="NCBI Taxonomy" id="857293"/>
    <lineage>
        <taxon>Bacteria</taxon>
        <taxon>Bacillati</taxon>
        <taxon>Bacillota</taxon>
        <taxon>Clostridia</taxon>
        <taxon>Eubacteriales</taxon>
        <taxon>Clostridiaceae</taxon>
        <taxon>Caloramator</taxon>
    </lineage>
</organism>
<protein>
    <recommendedName>
        <fullName evidence="3">ATP-dependent RecD2 DNA helicase</fullName>
        <ecNumber evidence="3">5.6.2.3</ecNumber>
    </recommendedName>
    <alternativeName>
        <fullName evidence="3">DNA 5'-3' helicase subunit RecD2</fullName>
    </alternativeName>
</protein>
<accession>G0V4K3</accession>
<evidence type="ECO:0000256" key="3">
    <source>
        <dbReference type="HAMAP-Rule" id="MF_01488"/>
    </source>
</evidence>
<dbReference type="Gene3D" id="1.10.10.2220">
    <property type="match status" value="1"/>
</dbReference>
<dbReference type="HAMAP" id="MF_01488">
    <property type="entry name" value="RecD2"/>
    <property type="match status" value="1"/>
</dbReference>
<dbReference type="Pfam" id="PF23139">
    <property type="entry name" value="OB_YrrC"/>
    <property type="match status" value="1"/>
</dbReference>
<dbReference type="Pfam" id="PF18335">
    <property type="entry name" value="SH3_13"/>
    <property type="match status" value="1"/>
</dbReference>
<comment type="function">
    <text evidence="3">DNA-dependent ATPase and ATP-dependent 5'-3' DNA helicase. Has no activity on blunt DNA or DNA with 3'-overhangs, requires at least 10 bases of 5'-ssDNA for helicase activity.</text>
</comment>
<evidence type="ECO:0000313" key="6">
    <source>
        <dbReference type="EMBL" id="CCC58043.1"/>
    </source>
</evidence>
<dbReference type="InterPro" id="IPR003593">
    <property type="entry name" value="AAA+_ATPase"/>
</dbReference>
<feature type="domain" description="Helix-hairpin-helix DNA-binding motif class 1" evidence="4">
    <location>
        <begin position="116"/>
        <end position="135"/>
    </location>
</feature>
<dbReference type="GO" id="GO:0006310">
    <property type="term" value="P:DNA recombination"/>
    <property type="evidence" value="ECO:0007669"/>
    <property type="project" value="InterPro"/>
</dbReference>
<dbReference type="InterPro" id="IPR003583">
    <property type="entry name" value="Hlx-hairpin-Hlx_DNA-bd_motif"/>
</dbReference>
<comment type="caution">
    <text evidence="6">The sequence shown here is derived from an EMBL/GenBank/DDBJ whole genome shotgun (WGS) entry which is preliminary data.</text>
</comment>
<feature type="domain" description="AAA+ ATPase" evidence="5">
    <location>
        <begin position="332"/>
        <end position="478"/>
    </location>
</feature>
<dbReference type="NCBIfam" id="TIGR01448">
    <property type="entry name" value="recD_rel"/>
    <property type="match status" value="1"/>
</dbReference>
<keyword evidence="7" id="KW-1185">Reference proteome</keyword>
<dbReference type="GO" id="GO:0017116">
    <property type="term" value="F:single-stranded DNA helicase activity"/>
    <property type="evidence" value="ECO:0007669"/>
    <property type="project" value="TreeGrafter"/>
</dbReference>
<gene>
    <name evidence="3" type="primary">recD2</name>
    <name evidence="6" type="ORF">CAAU_0394</name>
</gene>
<dbReference type="InterPro" id="IPR006345">
    <property type="entry name" value="RecD2"/>
</dbReference>
<dbReference type="GO" id="GO:0003677">
    <property type="term" value="F:DNA binding"/>
    <property type="evidence" value="ECO:0007669"/>
    <property type="project" value="UniProtKB-UniRule"/>
</dbReference>
<comment type="similarity">
    <text evidence="3">Belongs to the RecD family. RecD2 subfamily.</text>
</comment>
<dbReference type="Proteomes" id="UP000007652">
    <property type="component" value="Unassembled WGS sequence"/>
</dbReference>
<keyword evidence="3 6" id="KW-0347">Helicase</keyword>
<dbReference type="GO" id="GO:0009338">
    <property type="term" value="C:exodeoxyribonuclease V complex"/>
    <property type="evidence" value="ECO:0007669"/>
    <property type="project" value="TreeGrafter"/>
</dbReference>
<dbReference type="InterPro" id="IPR041451">
    <property type="entry name" value="RecD2_SH13"/>
</dbReference>
<keyword evidence="3" id="KW-0378">Hydrolase</keyword>
<sequence>MIEIEGLVENIVFRNEENGYTVIKLRHNNELISVVGTMPYISEGIRIKVSGEWVVHPTFGQQIKLTGYEEVKPNTIEGIEKYLASGLIPGIGPVTAKKIVEKFGKDTLEIIEMNPERLTEVDGIGEKKAQRISEAFNEQRELRNVLIFLQSYGISTNLGIKIFKRYGNETIRVVKENPYRLCDEVNGIGFKTADKIARSIGTDLTSKYRIRAGIKYVLANCISNGHVYLPKLELLEEAYKLLNIPYELIENEIISLIESKDVVRDDIDNQEVYYLSPYYFAELKVAKKLIELSLQTIKEDLEWIDKEIKDFERENNIKLADEQREAIIKAVSNGVCVITGGPGTGKTTIIKCIIKIFNKKGLEVALCAPTGRAAKRITEATLEEAKTIHRLLEMEFLESENGPCFARDEYNPLDQDVIIVDEASMVDILLMNSLLKAIDMGKRLIIVGDVDQLPSVGPGNVLRDIIESKGVVVVRLNRVFRQKNESLIAINAHKINNGEMPFLNEKDKDFFFIQKNNPQDILEEILNLVDRRLPSFKEGFDPLKDIQVLSPMRKGENGVLNLNKELQRILNPPSSKKAEKEVRDMIFREGDKVMQTKNNYSLQWEGDFSIDGQGVGVFNGDIGFIEKIDDEEQKVTVAFDDKRVVYDFSNLDELDLAYAITIHKSQGSEFPVIVVPVSFGPPMLMTRNLIYTAVTRAKKLVVLVGMKQALSFMISNDKTFNRFSGLKNRIIDVISSIK</sequence>
<proteinExistence type="inferred from homology"/>
<dbReference type="OrthoDB" id="9803432at2"/>
<dbReference type="RefSeq" id="WP_008907761.1">
    <property type="nucleotide sequence ID" value="NZ_CAKP01000017.1"/>
</dbReference>
<dbReference type="EMBL" id="CAKP01000017">
    <property type="protein sequence ID" value="CCC58043.1"/>
    <property type="molecule type" value="Genomic_DNA"/>
</dbReference>
<keyword evidence="1 3" id="KW-0547">Nucleotide-binding</keyword>
<evidence type="ECO:0000259" key="4">
    <source>
        <dbReference type="SMART" id="SM00278"/>
    </source>
</evidence>
<reference evidence="6 7" key="1">
    <citation type="journal article" date="2011" name="J. Bacteriol.">
        <title>Draft genome sequence of Caloramator australicus strain RC3T, a thermoanaerobe from the Great Artesian Basin of Australia.</title>
        <authorList>
            <person name="Ogg C.D."/>
            <person name="Patel B.K.C."/>
        </authorList>
    </citation>
    <scope>NUCLEOTIDE SEQUENCE [LARGE SCALE GENOMIC DNA]</scope>
    <source>
        <strain evidence="6 7">RC3</strain>
    </source>
</reference>
<evidence type="ECO:0000259" key="5">
    <source>
        <dbReference type="SMART" id="SM00382"/>
    </source>
</evidence>
<dbReference type="InterPro" id="IPR029493">
    <property type="entry name" value="RecD2-like_HHH"/>
</dbReference>
<feature type="domain" description="Helix-hairpin-helix DNA-binding motif class 1" evidence="4">
    <location>
        <begin position="180"/>
        <end position="199"/>
    </location>
</feature>
<keyword evidence="3" id="KW-0238">DNA-binding</keyword>
<dbReference type="SUPFAM" id="SSF52540">
    <property type="entry name" value="P-loop containing nucleoside triphosphate hydrolases"/>
    <property type="match status" value="1"/>
</dbReference>
<dbReference type="PANTHER" id="PTHR43788:SF6">
    <property type="entry name" value="DNA HELICASE B"/>
    <property type="match status" value="1"/>
</dbReference>
<name>G0V4K3_9CLOT</name>
<dbReference type="GO" id="GO:0005524">
    <property type="term" value="F:ATP binding"/>
    <property type="evidence" value="ECO:0007669"/>
    <property type="project" value="UniProtKB-UniRule"/>
</dbReference>
<dbReference type="AlphaFoldDB" id="G0V4K3"/>
<feature type="binding site" evidence="3">
    <location>
        <begin position="343"/>
        <end position="347"/>
    </location>
    <ligand>
        <name>ATP</name>
        <dbReference type="ChEBI" id="CHEBI:30616"/>
    </ligand>
</feature>
<dbReference type="Gene3D" id="2.30.30.940">
    <property type="match status" value="1"/>
</dbReference>
<keyword evidence="3" id="KW-0413">Isomerase</keyword>
<dbReference type="Pfam" id="PF13538">
    <property type="entry name" value="UvrD_C_2"/>
    <property type="match status" value="1"/>
</dbReference>
<dbReference type="CDD" id="cd17933">
    <property type="entry name" value="DEXSc_RecD-like"/>
    <property type="match status" value="1"/>
</dbReference>
<evidence type="ECO:0000256" key="1">
    <source>
        <dbReference type="ARBA" id="ARBA00022741"/>
    </source>
</evidence>
<evidence type="ECO:0000313" key="7">
    <source>
        <dbReference type="Proteomes" id="UP000007652"/>
    </source>
</evidence>
<dbReference type="CDD" id="cd18809">
    <property type="entry name" value="SF1_C_RecD"/>
    <property type="match status" value="1"/>
</dbReference>
<dbReference type="InterPro" id="IPR010994">
    <property type="entry name" value="RuvA_2-like"/>
</dbReference>
<dbReference type="Pfam" id="PF13245">
    <property type="entry name" value="AAA_19"/>
    <property type="match status" value="1"/>
</dbReference>
<dbReference type="Pfam" id="PF14490">
    <property type="entry name" value="HHH_RecD2"/>
    <property type="match status" value="1"/>
</dbReference>
<feature type="domain" description="Helix-hairpin-helix DNA-binding motif class 1" evidence="4">
    <location>
        <begin position="81"/>
        <end position="102"/>
    </location>
</feature>
<dbReference type="Pfam" id="PF14520">
    <property type="entry name" value="HHH_5"/>
    <property type="match status" value="1"/>
</dbReference>
<dbReference type="InterPro" id="IPR050534">
    <property type="entry name" value="Coronavir_polyprotein_1ab"/>
</dbReference>
<dbReference type="InterPro" id="IPR027785">
    <property type="entry name" value="UvrD-like_helicase_C"/>
</dbReference>
<dbReference type="Gene3D" id="3.40.50.300">
    <property type="entry name" value="P-loop containing nucleotide triphosphate hydrolases"/>
    <property type="match status" value="2"/>
</dbReference>
<dbReference type="SMART" id="SM00382">
    <property type="entry name" value="AAA"/>
    <property type="match status" value="1"/>
</dbReference>
<comment type="catalytic activity">
    <reaction evidence="3">
        <text>ATP + H2O = ADP + phosphate + H(+)</text>
        <dbReference type="Rhea" id="RHEA:13065"/>
        <dbReference type="ChEBI" id="CHEBI:15377"/>
        <dbReference type="ChEBI" id="CHEBI:15378"/>
        <dbReference type="ChEBI" id="CHEBI:30616"/>
        <dbReference type="ChEBI" id="CHEBI:43474"/>
        <dbReference type="ChEBI" id="CHEBI:456216"/>
        <dbReference type="EC" id="5.6.2.3"/>
    </reaction>
</comment>
<dbReference type="EC" id="5.6.2.3" evidence="3"/>
<dbReference type="GO" id="GO:0006281">
    <property type="term" value="P:DNA repair"/>
    <property type="evidence" value="ECO:0007669"/>
    <property type="project" value="InterPro"/>
</dbReference>
<dbReference type="SMART" id="SM00278">
    <property type="entry name" value="HhH1"/>
    <property type="match status" value="3"/>
</dbReference>
<evidence type="ECO:0000256" key="2">
    <source>
        <dbReference type="ARBA" id="ARBA00022840"/>
    </source>
</evidence>
<dbReference type="eggNOG" id="COG0507">
    <property type="taxonomic scope" value="Bacteria"/>
</dbReference>
<dbReference type="Gene3D" id="1.10.150.20">
    <property type="entry name" value="5' to 3' exonuclease, C-terminal subdomain"/>
    <property type="match status" value="1"/>
</dbReference>
<dbReference type="PANTHER" id="PTHR43788">
    <property type="entry name" value="DNA2/NAM7 HELICASE FAMILY MEMBER"/>
    <property type="match status" value="1"/>
</dbReference>
<dbReference type="InterPro" id="IPR027417">
    <property type="entry name" value="P-loop_NTPase"/>
</dbReference>
<dbReference type="SUPFAM" id="SSF47781">
    <property type="entry name" value="RuvA domain 2-like"/>
    <property type="match status" value="1"/>
</dbReference>
<dbReference type="STRING" id="857293.CAAU_0394"/>
<dbReference type="InterPro" id="IPR055446">
    <property type="entry name" value="RecD2_N_OB"/>
</dbReference>
<dbReference type="GO" id="GO:0043139">
    <property type="term" value="F:5'-3' DNA helicase activity"/>
    <property type="evidence" value="ECO:0007669"/>
    <property type="project" value="UniProtKB-UniRule"/>
</dbReference>
<dbReference type="GO" id="GO:0016887">
    <property type="term" value="F:ATP hydrolysis activity"/>
    <property type="evidence" value="ECO:0007669"/>
    <property type="project" value="RHEA"/>
</dbReference>